<dbReference type="Pfam" id="PF02687">
    <property type="entry name" value="FtsX"/>
    <property type="match status" value="2"/>
</dbReference>
<comment type="similarity">
    <text evidence="6">Belongs to the ABC-4 integral membrane protein family.</text>
</comment>
<reference evidence="11" key="2">
    <citation type="submission" date="2016-04" db="EMBL/GenBank/DDBJ databases">
        <title>First Complete Genome Sequence of a Subdivision 6 Acidobacterium.</title>
        <authorList>
            <person name="Huang S."/>
            <person name="Vieira S."/>
            <person name="Bunk B."/>
            <person name="Riedel T."/>
            <person name="Sproeer C."/>
            <person name="Overmann J."/>
        </authorList>
    </citation>
    <scope>NUCLEOTIDE SEQUENCE [LARGE SCALE GENOMIC DNA]</scope>
    <source>
        <strain evidence="11">DSM 100886 HEG_-6_39</strain>
    </source>
</reference>
<keyword evidence="5 7" id="KW-0472">Membrane</keyword>
<sequence>MFWRRRRSEDDISDEIRTHLDLEADDLVAEGLPEQQARAAARREFGSVALTRERLYEKGRVPWLDDVVRDLRHSVALYRRAPGFTIAVVVTLALGIGLNTAIFSFVNALLLRPLPVPNSERLVAIHTSDFSGPAHGSTGYPDYLDFRDNARDVLSGLAAYSMELMNLSDGAASDRVQGHVVTQNYFSVVGVDVARGRVFGPADEDVVVVSHGLWQRMLGGREDVLGRRLTINGKPSVVIGVAPPGFTGLLRGLPADLWLPLERQSQLADQLTERGSRWLTVVGRLADGVELPRAQAAFKVIGDQLHRAYPREWTDLKGEGRRITLEPANQSLLVDRADVLPFMTTLMAVVGIVLLLACVNVSNLMLARAAVRSREMAIRLSVGAGRARVLRQLFTESVLLAMLAGLASTLVAFAATTQLVRMQPPLPLRISLDLSPDARVLAFTALMSLLTAMLFGLLPALRMTRPNLTTALKGGIADAGVHRLRRGSLRNGLVAVQVALSVVLVVGAGLSVLSLRRAGAVDVGFEPRNVVIASLSAGRQGYDEARARSFFEQLVARIEALPGVRSAALASIVPLDFSGQRTRVDLQGYTPRNGEDMEINFNVVGSRYFETMRVPLVQGREFDATDRVGAMGAVIVNDALVRRYWPDGIAIGKQIRRGQSAFTVVGVTTDGKYRSLSEPPLPYFYLSLGQNLQSDLSLHVRTDREPVAVAGAIRATVRELDPDLPLTDVRTMEDHLGLVLMPLHAAATLLGAFGALALGLAVVGIYSVMACTVSQHTREIGIRMALGARLGDVLALVLREGLVVVGVGLLAGGAAAAGVTRFAASLFYGVSPTDPMTFAGALGLLGVAGLLAALVPALRAARIHPSDALRQG</sequence>
<evidence type="ECO:0000256" key="4">
    <source>
        <dbReference type="ARBA" id="ARBA00022989"/>
    </source>
</evidence>
<dbReference type="InterPro" id="IPR025857">
    <property type="entry name" value="MacB_PCD"/>
</dbReference>
<dbReference type="Pfam" id="PF12704">
    <property type="entry name" value="MacB_PCD"/>
    <property type="match status" value="2"/>
</dbReference>
<dbReference type="AlphaFoldDB" id="A0A143PEG1"/>
<evidence type="ECO:0000256" key="7">
    <source>
        <dbReference type="SAM" id="Phobius"/>
    </source>
</evidence>
<dbReference type="GO" id="GO:0016787">
    <property type="term" value="F:hydrolase activity"/>
    <property type="evidence" value="ECO:0007669"/>
    <property type="project" value="UniProtKB-KW"/>
</dbReference>
<dbReference type="KEGG" id="abac:LuPra_00126"/>
<keyword evidence="10" id="KW-0067">ATP-binding</keyword>
<feature type="transmembrane region" description="Helical" evidence="7">
    <location>
        <begin position="749"/>
        <end position="773"/>
    </location>
</feature>
<evidence type="ECO:0000313" key="11">
    <source>
        <dbReference type="Proteomes" id="UP000076079"/>
    </source>
</evidence>
<dbReference type="PANTHER" id="PTHR30572:SF4">
    <property type="entry name" value="ABC TRANSPORTER PERMEASE YTRF"/>
    <property type="match status" value="1"/>
</dbReference>
<name>A0A143PEG1_LUTPR</name>
<dbReference type="InterPro" id="IPR047928">
    <property type="entry name" value="Perm_prefix_1"/>
</dbReference>
<organism evidence="10 11">
    <name type="scientific">Luteitalea pratensis</name>
    <dbReference type="NCBI Taxonomy" id="1855912"/>
    <lineage>
        <taxon>Bacteria</taxon>
        <taxon>Pseudomonadati</taxon>
        <taxon>Acidobacteriota</taxon>
        <taxon>Vicinamibacteria</taxon>
        <taxon>Vicinamibacterales</taxon>
        <taxon>Vicinamibacteraceae</taxon>
        <taxon>Luteitalea</taxon>
    </lineage>
</organism>
<comment type="subcellular location">
    <subcellularLocation>
        <location evidence="1">Cell membrane</location>
        <topology evidence="1">Multi-pass membrane protein</topology>
    </subcellularLocation>
</comment>
<dbReference type="NCBIfam" id="TIGR03434">
    <property type="entry name" value="ADOP"/>
    <property type="match status" value="1"/>
</dbReference>
<keyword evidence="10" id="KW-0547">Nucleotide-binding</keyword>
<dbReference type="EMBL" id="CP015136">
    <property type="protein sequence ID" value="AMY06962.1"/>
    <property type="molecule type" value="Genomic_DNA"/>
</dbReference>
<feature type="domain" description="MacB-like periplasmic core" evidence="9">
    <location>
        <begin position="501"/>
        <end position="696"/>
    </location>
</feature>
<dbReference type="RefSeq" id="WP_110168974.1">
    <property type="nucleotide sequence ID" value="NZ_CP015136.1"/>
</dbReference>
<dbReference type="PATRIC" id="fig|1813736.3.peg.136"/>
<reference evidence="10 11" key="1">
    <citation type="journal article" date="2016" name="Genome Announc.">
        <title>First Complete Genome Sequence of a Subdivision 6 Acidobacterium Strain.</title>
        <authorList>
            <person name="Huang S."/>
            <person name="Vieira S."/>
            <person name="Bunk B."/>
            <person name="Riedel T."/>
            <person name="Sproer C."/>
            <person name="Overmann J."/>
        </authorList>
    </citation>
    <scope>NUCLEOTIDE SEQUENCE [LARGE SCALE GENOMIC DNA]</scope>
    <source>
        <strain evidence="11">DSM 100886 HEG_-6_39</strain>
    </source>
</reference>
<feature type="domain" description="ABC3 transporter permease C-terminal" evidence="8">
    <location>
        <begin position="752"/>
        <end position="865"/>
    </location>
</feature>
<keyword evidence="4 7" id="KW-1133">Transmembrane helix</keyword>
<dbReference type="PANTHER" id="PTHR30572">
    <property type="entry name" value="MEMBRANE COMPONENT OF TRANSPORTER-RELATED"/>
    <property type="match status" value="1"/>
</dbReference>
<proteinExistence type="inferred from homology"/>
<dbReference type="GO" id="GO:0022857">
    <property type="term" value="F:transmembrane transporter activity"/>
    <property type="evidence" value="ECO:0007669"/>
    <property type="project" value="TreeGrafter"/>
</dbReference>
<evidence type="ECO:0000259" key="8">
    <source>
        <dbReference type="Pfam" id="PF02687"/>
    </source>
</evidence>
<dbReference type="STRING" id="1855912.LuPra_00126"/>
<evidence type="ECO:0000313" key="10">
    <source>
        <dbReference type="EMBL" id="AMY06962.1"/>
    </source>
</evidence>
<dbReference type="InterPro" id="IPR050250">
    <property type="entry name" value="Macrolide_Exporter_MacB"/>
</dbReference>
<evidence type="ECO:0000256" key="1">
    <source>
        <dbReference type="ARBA" id="ARBA00004651"/>
    </source>
</evidence>
<feature type="domain" description="ABC3 transporter permease C-terminal" evidence="8">
    <location>
        <begin position="348"/>
        <end position="467"/>
    </location>
</feature>
<dbReference type="GO" id="GO:0005886">
    <property type="term" value="C:plasma membrane"/>
    <property type="evidence" value="ECO:0007669"/>
    <property type="project" value="UniProtKB-SubCell"/>
</dbReference>
<dbReference type="Proteomes" id="UP000076079">
    <property type="component" value="Chromosome"/>
</dbReference>
<feature type="transmembrane region" description="Helical" evidence="7">
    <location>
        <begin position="398"/>
        <end position="420"/>
    </location>
</feature>
<dbReference type="InterPro" id="IPR017800">
    <property type="entry name" value="ADOP"/>
</dbReference>
<evidence type="ECO:0000256" key="6">
    <source>
        <dbReference type="ARBA" id="ARBA00038076"/>
    </source>
</evidence>
<feature type="transmembrane region" description="Helical" evidence="7">
    <location>
        <begin position="440"/>
        <end position="461"/>
    </location>
</feature>
<evidence type="ECO:0000259" key="9">
    <source>
        <dbReference type="Pfam" id="PF12704"/>
    </source>
</evidence>
<dbReference type="NCBIfam" id="NF038403">
    <property type="entry name" value="perm_prefix_1"/>
    <property type="match status" value="1"/>
</dbReference>
<feature type="transmembrane region" description="Helical" evidence="7">
    <location>
        <begin position="492"/>
        <end position="513"/>
    </location>
</feature>
<evidence type="ECO:0000256" key="3">
    <source>
        <dbReference type="ARBA" id="ARBA00022692"/>
    </source>
</evidence>
<feature type="transmembrane region" description="Helical" evidence="7">
    <location>
        <begin position="339"/>
        <end position="366"/>
    </location>
</feature>
<evidence type="ECO:0000256" key="2">
    <source>
        <dbReference type="ARBA" id="ARBA00022475"/>
    </source>
</evidence>
<keyword evidence="11" id="KW-1185">Reference proteome</keyword>
<evidence type="ECO:0000256" key="5">
    <source>
        <dbReference type="ARBA" id="ARBA00023136"/>
    </source>
</evidence>
<dbReference type="InterPro" id="IPR003838">
    <property type="entry name" value="ABC3_permease_C"/>
</dbReference>
<dbReference type="OrthoDB" id="98832at2"/>
<keyword evidence="10" id="KW-0378">Hydrolase</keyword>
<feature type="transmembrane region" description="Helical" evidence="7">
    <location>
        <begin position="84"/>
        <end position="111"/>
    </location>
</feature>
<accession>A0A143PEG1</accession>
<protein>
    <submittedName>
        <fullName evidence="10">Macrolide export ATP-binding/permease protein MacB</fullName>
        <ecNumber evidence="10">3.6.3.-</ecNumber>
    </submittedName>
</protein>
<dbReference type="GO" id="GO:0005524">
    <property type="term" value="F:ATP binding"/>
    <property type="evidence" value="ECO:0007669"/>
    <property type="project" value="UniProtKB-KW"/>
</dbReference>
<dbReference type="EC" id="3.6.3.-" evidence="10"/>
<keyword evidence="2" id="KW-1003">Cell membrane</keyword>
<feature type="domain" description="MacB-like periplasmic core" evidence="9">
    <location>
        <begin position="86"/>
        <end position="299"/>
    </location>
</feature>
<feature type="transmembrane region" description="Helical" evidence="7">
    <location>
        <begin position="793"/>
        <end position="818"/>
    </location>
</feature>
<gene>
    <name evidence="10" type="primary">macB_1</name>
    <name evidence="10" type="ORF">LuPra_00126</name>
</gene>
<keyword evidence="3 7" id="KW-0812">Transmembrane</keyword>
<feature type="transmembrane region" description="Helical" evidence="7">
    <location>
        <begin position="838"/>
        <end position="861"/>
    </location>
</feature>